<name>A0ABP6ZHG0_9ACTN</name>
<dbReference type="Pfam" id="PF12770">
    <property type="entry name" value="CHAT"/>
    <property type="match status" value="1"/>
</dbReference>
<dbReference type="InterPro" id="IPR011990">
    <property type="entry name" value="TPR-like_helical_dom_sf"/>
</dbReference>
<protein>
    <submittedName>
        <fullName evidence="2">CHAT domain-containing protein</fullName>
    </submittedName>
</protein>
<evidence type="ECO:0000313" key="3">
    <source>
        <dbReference type="Proteomes" id="UP001501490"/>
    </source>
</evidence>
<dbReference type="Proteomes" id="UP001501490">
    <property type="component" value="Unassembled WGS sequence"/>
</dbReference>
<proteinExistence type="predicted"/>
<organism evidence="2 3">
    <name type="scientific">Microlunatus ginsengisoli</name>
    <dbReference type="NCBI Taxonomy" id="363863"/>
    <lineage>
        <taxon>Bacteria</taxon>
        <taxon>Bacillati</taxon>
        <taxon>Actinomycetota</taxon>
        <taxon>Actinomycetes</taxon>
        <taxon>Propionibacteriales</taxon>
        <taxon>Propionibacteriaceae</taxon>
        <taxon>Microlunatus</taxon>
    </lineage>
</organism>
<evidence type="ECO:0000313" key="2">
    <source>
        <dbReference type="EMBL" id="GAA3606322.1"/>
    </source>
</evidence>
<dbReference type="InterPro" id="IPR024983">
    <property type="entry name" value="CHAT_dom"/>
</dbReference>
<comment type="caution">
    <text evidence="2">The sequence shown here is derived from an EMBL/GenBank/DDBJ whole genome shotgun (WGS) entry which is preliminary data.</text>
</comment>
<dbReference type="Gene3D" id="1.25.40.10">
    <property type="entry name" value="Tetratricopeptide repeat domain"/>
    <property type="match status" value="1"/>
</dbReference>
<evidence type="ECO:0000259" key="1">
    <source>
        <dbReference type="Pfam" id="PF12770"/>
    </source>
</evidence>
<feature type="domain" description="CHAT" evidence="1">
    <location>
        <begin position="608"/>
        <end position="837"/>
    </location>
</feature>
<dbReference type="RefSeq" id="WP_344801519.1">
    <property type="nucleotide sequence ID" value="NZ_BAABAB010000005.1"/>
</dbReference>
<dbReference type="EMBL" id="BAABAB010000005">
    <property type="protein sequence ID" value="GAA3606322.1"/>
    <property type="molecule type" value="Genomic_DNA"/>
</dbReference>
<reference evidence="3" key="1">
    <citation type="journal article" date="2019" name="Int. J. Syst. Evol. Microbiol.">
        <title>The Global Catalogue of Microorganisms (GCM) 10K type strain sequencing project: providing services to taxonomists for standard genome sequencing and annotation.</title>
        <authorList>
            <consortium name="The Broad Institute Genomics Platform"/>
            <consortium name="The Broad Institute Genome Sequencing Center for Infectious Disease"/>
            <person name="Wu L."/>
            <person name="Ma J."/>
        </authorList>
    </citation>
    <scope>NUCLEOTIDE SEQUENCE [LARGE SCALE GENOMIC DNA]</scope>
    <source>
        <strain evidence="3">JCM 16929</strain>
    </source>
</reference>
<dbReference type="SUPFAM" id="SSF48452">
    <property type="entry name" value="TPR-like"/>
    <property type="match status" value="1"/>
</dbReference>
<sequence length="859" mass="91494">MATAPATVTEHAAQLHQRALSQCARSRFDLAERTLLRGLRLLEAPEQADQAEAQAVRVRVLMTLSTVETELHGRDAGLARFEEAEQLAAVSGNPALQFAVDSATALNLLRRGDHDGALERFASAERNIKSATTSEACILFLNRGNLMLQNLHLAAARRDLDRCIELADAEPDNEQLRAWQFMARHNLGYLEFLAGNLPLALRMMDSAAAMPVAVSHGISALDKARVLIEAGLSDAADQTLRDAEAEFRRGRLHHELAETELARAECAVLGGDLRSARTLAGSARTRFRRRSDDRWRRVAELALLSADLADGRPPGRLVGPAERLAREFGEQGLQLQARTAELIATTALTRLGQVEHAEQTLEQLPPLSASDPIAVRLQQRAAAAGVARAAGRPAVARRQVRTGLADLSRHQAKFGSLDLQTSSAIHGAELVRLDLELALADGKPRQIFDAIERGRAVSRRLTAVTPPTGESADLLSELRQQSEILKAIGDDPTMSTAAADIRHRIAALYDRLSAISWWSDGAGDIGKPASMQAVSDVAAVLDKTLVSYVNLHGGWSAVVLSGGSARWVRLPGDDRTIELSRRAQADLDVLAYGTLPIPLRSAATASLQRTLALLDELLIAPLELGDAALAIIPTGPTTTLPWTCLPSLRGRPVEVAPTATSWLAGARAEDVAGPLRVGALCGPGLSTAPAEVTEIGRLWGPRLPDGVRSELHAGRADLADALATDTVVHVAAHGSHVRQNPMFSSLELTDGPLYAYEIAGRRVAPHVVLSACELGQATTRPGDEALGLTRVLLHLGAQCVVAGVAQVADELAGQVMADYHSRLVAGDDSASALAAATATGDYAPFVCFGSSWRTLPGPT</sequence>
<gene>
    <name evidence="2" type="ORF">GCM10022236_05190</name>
</gene>
<accession>A0ABP6ZHG0</accession>
<keyword evidence="3" id="KW-1185">Reference proteome</keyword>